<dbReference type="SUPFAM" id="SSF49899">
    <property type="entry name" value="Concanavalin A-like lectins/glucanases"/>
    <property type="match status" value="1"/>
</dbReference>
<dbReference type="InterPro" id="IPR001286">
    <property type="entry name" value="Glyco_hydro_59"/>
</dbReference>
<keyword evidence="4" id="KW-0443">Lipid metabolism</keyword>
<name>A0A937EP86_9ACTN</name>
<evidence type="ECO:0000256" key="5">
    <source>
        <dbReference type="ARBA" id="ARBA00022963"/>
    </source>
</evidence>
<dbReference type="PANTHER" id="PTHR15172:SF1">
    <property type="entry name" value="GALACTOCEREBROSIDASE"/>
    <property type="match status" value="1"/>
</dbReference>
<dbReference type="Gene3D" id="2.10.10.20">
    <property type="entry name" value="Carbohydrate-binding module superfamily 5/12"/>
    <property type="match status" value="1"/>
</dbReference>
<evidence type="ECO:0000259" key="7">
    <source>
        <dbReference type="SMART" id="SM00495"/>
    </source>
</evidence>
<comment type="caution">
    <text evidence="8">The sequence shown here is derived from an EMBL/GenBank/DDBJ whole genome shotgun (WGS) entry which is preliminary data.</text>
</comment>
<dbReference type="Gene3D" id="2.60.120.560">
    <property type="entry name" value="Exo-inulinase, domain 1"/>
    <property type="match status" value="1"/>
</dbReference>
<gene>
    <name evidence="8" type="ORF">JK359_34345</name>
</gene>
<feature type="domain" description="Chitin-binding type-3" evidence="7">
    <location>
        <begin position="645"/>
        <end position="690"/>
    </location>
</feature>
<dbReference type="InterPro" id="IPR003610">
    <property type="entry name" value="CBM5/12"/>
</dbReference>
<dbReference type="InterPro" id="IPR036573">
    <property type="entry name" value="CBM_sf_5/12"/>
</dbReference>
<dbReference type="Pfam" id="PF02057">
    <property type="entry name" value="Glyco_hydro_59"/>
    <property type="match status" value="1"/>
</dbReference>
<dbReference type="InterPro" id="IPR013320">
    <property type="entry name" value="ConA-like_dom_sf"/>
</dbReference>
<dbReference type="GO" id="GO:0004336">
    <property type="term" value="F:galactosylceramidase activity"/>
    <property type="evidence" value="ECO:0007669"/>
    <property type="project" value="UniProtKB-EC"/>
</dbReference>
<accession>A0A937EP86</accession>
<dbReference type="InterPro" id="IPR013785">
    <property type="entry name" value="Aldolase_TIM"/>
</dbReference>
<evidence type="ECO:0000256" key="2">
    <source>
        <dbReference type="ARBA" id="ARBA00012657"/>
    </source>
</evidence>
<evidence type="ECO:0000256" key="4">
    <source>
        <dbReference type="ARBA" id="ARBA00022919"/>
    </source>
</evidence>
<organism evidence="8 9">
    <name type="scientific">Streptomyces actinomycinicus</name>
    <dbReference type="NCBI Taxonomy" id="1695166"/>
    <lineage>
        <taxon>Bacteria</taxon>
        <taxon>Bacillati</taxon>
        <taxon>Actinomycetota</taxon>
        <taxon>Actinomycetes</taxon>
        <taxon>Kitasatosporales</taxon>
        <taxon>Streptomycetaceae</taxon>
        <taxon>Streptomyces</taxon>
    </lineage>
</organism>
<dbReference type="Gene3D" id="3.20.20.80">
    <property type="entry name" value="Glycosidases"/>
    <property type="match status" value="1"/>
</dbReference>
<dbReference type="EC" id="3.2.1.46" evidence="2"/>
<keyword evidence="3" id="KW-0378">Hydrolase</keyword>
<keyword evidence="9" id="KW-1185">Reference proteome</keyword>
<dbReference type="PANTHER" id="PTHR15172">
    <property type="entry name" value="GALACTOCEREBROSIDASE"/>
    <property type="match status" value="1"/>
</dbReference>
<comment type="similarity">
    <text evidence="1">Belongs to the glycosyl hydrolase 59 family.</text>
</comment>
<sequence length="693" mass="75168">MGAISGGGGNSRLLIDYPESQRNQILDYLFKPGYGAALQILKLEIGGDANTTDGAEPSIEHSRGKINCDAGYEFWLAQEAKRRNPDIKLAGLTWAAPGWLNAGDNDFYTSPGTISYLMDWMTCAKQKGLTIDYLGGWNERYPRNGSDAWYKKLRSRLDAEYPKTKVIGGENDWSIAGRMMDDPGLKNAVDVMGLHYPCGYQDAMANCADKNRGADYRASQKLIEQGKTLWASENGSQDYDKGAPAVARAINRGYIDSKMTAYINWPVVASLYQNLHFSKNGLVLADQPWSGAYDVGPTAWVMAHTAQFAQPGWKYVDGAGGYLGGDRANGSYVTLKSPDAHDFSTVIETMDATAGQTASFTVRNLPADAVHVWATDVRSFDARDAFAQQPDIKVKDGGFTITLKPGYVYSLTTTTGQGRGTAASPARADFPKTHADDFERDKADTGQQARYLSAMNGAFEVVTCTGEGHGGNCLRQEATGTPVRWTDENYSDPYALIGDLNWKDYTVSSDVMLEEPGHVEVMGRIGQQGRNNNGLQAYLLQLTDEGEWAVRRSEIGSGGTAWKFTTLTSGKLKKEPGTMTWHHLALSFRGAAITASVDGTVVGEATDSSYPKGQAGLGSGWTHARYDNFKVTVGGGDPAGACSAAPAWTRKNYQAGDVVSRDGSIWKAQWWANPNNEPGTPSSWGAWKQIGTC</sequence>
<proteinExistence type="inferred from homology"/>
<dbReference type="Gene3D" id="3.20.20.70">
    <property type="entry name" value="Aldolase class I"/>
    <property type="match status" value="1"/>
</dbReference>
<keyword evidence="4" id="KW-0746">Sphingolipid metabolism</keyword>
<dbReference type="Proteomes" id="UP000661858">
    <property type="component" value="Unassembled WGS sequence"/>
</dbReference>
<dbReference type="Pfam" id="PF21708">
    <property type="entry name" value="Glyco_hydro_59_C"/>
    <property type="match status" value="1"/>
</dbReference>
<dbReference type="GO" id="GO:0030246">
    <property type="term" value="F:carbohydrate binding"/>
    <property type="evidence" value="ECO:0007669"/>
    <property type="project" value="InterPro"/>
</dbReference>
<dbReference type="EMBL" id="JAERRK010000026">
    <property type="protein sequence ID" value="MBL1086988.1"/>
    <property type="molecule type" value="Genomic_DNA"/>
</dbReference>
<dbReference type="GO" id="GO:0005975">
    <property type="term" value="P:carbohydrate metabolic process"/>
    <property type="evidence" value="ECO:0007669"/>
    <property type="project" value="InterPro"/>
</dbReference>
<dbReference type="GO" id="GO:0016020">
    <property type="term" value="C:membrane"/>
    <property type="evidence" value="ECO:0007669"/>
    <property type="project" value="GOC"/>
</dbReference>
<dbReference type="RefSeq" id="WP_201843534.1">
    <property type="nucleotide sequence ID" value="NZ_JAERRK010000026.1"/>
</dbReference>
<evidence type="ECO:0000313" key="9">
    <source>
        <dbReference type="Proteomes" id="UP000661858"/>
    </source>
</evidence>
<dbReference type="SUPFAM" id="SSF51445">
    <property type="entry name" value="(Trans)glycosidases"/>
    <property type="match status" value="1"/>
</dbReference>
<evidence type="ECO:0000313" key="8">
    <source>
        <dbReference type="EMBL" id="MBL1086988.1"/>
    </source>
</evidence>
<evidence type="ECO:0000256" key="6">
    <source>
        <dbReference type="ARBA" id="ARBA00033098"/>
    </source>
</evidence>
<evidence type="ECO:0000256" key="1">
    <source>
        <dbReference type="ARBA" id="ARBA00005637"/>
    </source>
</evidence>
<dbReference type="GO" id="GO:0005576">
    <property type="term" value="C:extracellular region"/>
    <property type="evidence" value="ECO:0007669"/>
    <property type="project" value="InterPro"/>
</dbReference>
<dbReference type="SUPFAM" id="SSF51055">
    <property type="entry name" value="Carbohydrate binding domain"/>
    <property type="match status" value="1"/>
</dbReference>
<protein>
    <recommendedName>
        <fullName evidence="2">galactosylceramidase</fullName>
        <ecNumber evidence="2">3.2.1.46</ecNumber>
    </recommendedName>
    <alternativeName>
        <fullName evidence="6">Galactosylceramidase</fullName>
    </alternativeName>
</protein>
<dbReference type="AlphaFoldDB" id="A0A937EP86"/>
<dbReference type="GO" id="GO:0005764">
    <property type="term" value="C:lysosome"/>
    <property type="evidence" value="ECO:0007669"/>
    <property type="project" value="TreeGrafter"/>
</dbReference>
<dbReference type="GO" id="GO:0006683">
    <property type="term" value="P:galactosylceramide catabolic process"/>
    <property type="evidence" value="ECO:0007669"/>
    <property type="project" value="InterPro"/>
</dbReference>
<dbReference type="SMART" id="SM00495">
    <property type="entry name" value="ChtBD3"/>
    <property type="match status" value="1"/>
</dbReference>
<dbReference type="InterPro" id="IPR017853">
    <property type="entry name" value="GH"/>
</dbReference>
<keyword evidence="5" id="KW-0442">Lipid degradation</keyword>
<dbReference type="InterPro" id="IPR049162">
    <property type="entry name" value="GH59_C"/>
</dbReference>
<reference evidence="8" key="1">
    <citation type="submission" date="2021-01" db="EMBL/GenBank/DDBJ databases">
        <title>WGS of actinomycetes isolated from Thailand.</title>
        <authorList>
            <person name="Thawai C."/>
        </authorList>
    </citation>
    <scope>NUCLEOTIDE SEQUENCE</scope>
    <source>
        <strain evidence="8">RCU-197</strain>
    </source>
</reference>
<evidence type="ECO:0000256" key="3">
    <source>
        <dbReference type="ARBA" id="ARBA00022801"/>
    </source>
</evidence>
<dbReference type="InterPro" id="IPR049161">
    <property type="entry name" value="GH59_cat"/>
</dbReference>
<dbReference type="CDD" id="cd12215">
    <property type="entry name" value="ChiC_BD"/>
    <property type="match status" value="1"/>
</dbReference>